<feature type="region of interest" description="Disordered" evidence="1">
    <location>
        <begin position="218"/>
        <end position="399"/>
    </location>
</feature>
<dbReference type="AlphaFoldDB" id="S3CA06"/>
<feature type="compositionally biased region" description="Polar residues" evidence="1">
    <location>
        <begin position="331"/>
        <end position="342"/>
    </location>
</feature>
<feature type="compositionally biased region" description="Acidic residues" evidence="1">
    <location>
        <begin position="129"/>
        <end position="139"/>
    </location>
</feature>
<dbReference type="VEuPathDB" id="FungiDB:F503_05449"/>
<evidence type="ECO:0000256" key="1">
    <source>
        <dbReference type="SAM" id="MobiDB-lite"/>
    </source>
</evidence>
<protein>
    <submittedName>
        <fullName evidence="2">Uncharacterized protein</fullName>
    </submittedName>
</protein>
<accession>S3CA06</accession>
<feature type="region of interest" description="Disordered" evidence="1">
    <location>
        <begin position="1"/>
        <end position="205"/>
    </location>
</feature>
<dbReference type="eggNOG" id="KOG0317">
    <property type="taxonomic scope" value="Eukaryota"/>
</dbReference>
<dbReference type="STRING" id="1262450.S3CA06"/>
<feature type="compositionally biased region" description="Low complexity" evidence="1">
    <location>
        <begin position="317"/>
        <end position="330"/>
    </location>
</feature>
<feature type="compositionally biased region" description="Basic and acidic residues" evidence="1">
    <location>
        <begin position="95"/>
        <end position="109"/>
    </location>
</feature>
<dbReference type="Proteomes" id="UP000016923">
    <property type="component" value="Unassembled WGS sequence"/>
</dbReference>
<dbReference type="EMBL" id="KE148146">
    <property type="protein sequence ID" value="EPE10354.1"/>
    <property type="molecule type" value="Genomic_DNA"/>
</dbReference>
<dbReference type="HOGENOM" id="CLU_636310_0_0_1"/>
<feature type="compositionally biased region" description="Polar residues" evidence="1">
    <location>
        <begin position="114"/>
        <end position="128"/>
    </location>
</feature>
<feature type="compositionally biased region" description="Acidic residues" evidence="1">
    <location>
        <begin position="146"/>
        <end position="164"/>
    </location>
</feature>
<reference evidence="2 3" key="1">
    <citation type="journal article" date="2013" name="BMC Genomics">
        <title>The genome and transcriptome of the pine saprophyte Ophiostoma piceae, and a comparison with the bark beetle-associated pine pathogen Grosmannia clavigera.</title>
        <authorList>
            <person name="Haridas S."/>
            <person name="Wang Y."/>
            <person name="Lim L."/>
            <person name="Massoumi Alamouti S."/>
            <person name="Jackman S."/>
            <person name="Docking R."/>
            <person name="Robertson G."/>
            <person name="Birol I."/>
            <person name="Bohlmann J."/>
            <person name="Breuil C."/>
        </authorList>
    </citation>
    <scope>NUCLEOTIDE SEQUENCE [LARGE SCALE GENOMIC DNA]</scope>
    <source>
        <strain evidence="2 3">UAMH 11346</strain>
    </source>
</reference>
<feature type="compositionally biased region" description="Polar residues" evidence="1">
    <location>
        <begin position="243"/>
        <end position="274"/>
    </location>
</feature>
<name>S3CA06_OPHP1</name>
<keyword evidence="3" id="KW-1185">Reference proteome</keyword>
<evidence type="ECO:0000313" key="3">
    <source>
        <dbReference type="Proteomes" id="UP000016923"/>
    </source>
</evidence>
<feature type="compositionally biased region" description="Polar residues" evidence="1">
    <location>
        <begin position="16"/>
        <end position="31"/>
    </location>
</feature>
<sequence>MASSSIGSPLRDEGQSPVSETNPPSDYSDSSIDAALLHMLEDAEEGFGNDDFDSNDVEYPADSPVPQSPENSADLVADGADDSVEDSLAGFSNDELERVYESSVDHVYDEVETNSENSVGPSPAGTTDDSADEGIEDSPEGSSEGSLEDSPENSQDDSIEDDSSSDSHEVLGDNQNQNGHDHESINDLDLDVADGINSSSIPDDIDIEEVFLRAAYDDSPASEWGPGDARAETMPQTRRRSVVESTASSTPTRLPSQQSQTSIASPSRLESAQALSGGCQASASQRSASKRRRSDEPDGMPGSSAATGLTPSRLPPISSLLESIGGSSSGTQRSQARPQTSPKRLKREEPIIIDDLFGSDDDGVEVVNLVDVDRPKATQDESEPAPAPEPEPVPEAPSASLVKFSGLQCVICMDDMSNLTVTHCGPNSRCE</sequence>
<evidence type="ECO:0000313" key="2">
    <source>
        <dbReference type="EMBL" id="EPE10354.1"/>
    </source>
</evidence>
<dbReference type="OrthoDB" id="6270329at2759"/>
<feature type="compositionally biased region" description="Pro residues" evidence="1">
    <location>
        <begin position="385"/>
        <end position="395"/>
    </location>
</feature>
<feature type="compositionally biased region" description="Acidic residues" evidence="1">
    <location>
        <begin position="42"/>
        <end position="56"/>
    </location>
</feature>
<proteinExistence type="predicted"/>
<gene>
    <name evidence="2" type="ORF">F503_05449</name>
</gene>
<organism evidence="2 3">
    <name type="scientific">Ophiostoma piceae (strain UAMH 11346)</name>
    <name type="common">Sap stain fungus</name>
    <dbReference type="NCBI Taxonomy" id="1262450"/>
    <lineage>
        <taxon>Eukaryota</taxon>
        <taxon>Fungi</taxon>
        <taxon>Dikarya</taxon>
        <taxon>Ascomycota</taxon>
        <taxon>Pezizomycotina</taxon>
        <taxon>Sordariomycetes</taxon>
        <taxon>Sordariomycetidae</taxon>
        <taxon>Ophiostomatales</taxon>
        <taxon>Ophiostomataceae</taxon>
        <taxon>Ophiostoma</taxon>
    </lineage>
</organism>